<dbReference type="Proteomes" id="UP000625711">
    <property type="component" value="Unassembled WGS sequence"/>
</dbReference>
<dbReference type="GO" id="GO:0005634">
    <property type="term" value="C:nucleus"/>
    <property type="evidence" value="ECO:0007669"/>
    <property type="project" value="UniProtKB-SubCell"/>
</dbReference>
<keyword evidence="6" id="KW-0508">mRNA splicing</keyword>
<comment type="subcellular location">
    <subcellularLocation>
        <location evidence="2">Cytoplasm</location>
    </subcellularLocation>
    <subcellularLocation>
        <location evidence="1">Nucleus</location>
    </subcellularLocation>
</comment>
<dbReference type="Pfam" id="PF22782">
    <property type="entry name" value="SDE2"/>
    <property type="match status" value="1"/>
</dbReference>
<organism evidence="10 11">
    <name type="scientific">Rhynchophorus ferrugineus</name>
    <name type="common">Red palm weevil</name>
    <name type="synonym">Curculio ferrugineus</name>
    <dbReference type="NCBI Taxonomy" id="354439"/>
    <lineage>
        <taxon>Eukaryota</taxon>
        <taxon>Metazoa</taxon>
        <taxon>Ecdysozoa</taxon>
        <taxon>Arthropoda</taxon>
        <taxon>Hexapoda</taxon>
        <taxon>Insecta</taxon>
        <taxon>Pterygota</taxon>
        <taxon>Neoptera</taxon>
        <taxon>Endopterygota</taxon>
        <taxon>Coleoptera</taxon>
        <taxon>Polyphaga</taxon>
        <taxon>Cucujiformia</taxon>
        <taxon>Curculionidae</taxon>
        <taxon>Dryophthorinae</taxon>
        <taxon>Rhynchophorus</taxon>
    </lineage>
</organism>
<evidence type="ECO:0000256" key="7">
    <source>
        <dbReference type="ARBA" id="ARBA00023242"/>
    </source>
</evidence>
<evidence type="ECO:0000256" key="5">
    <source>
        <dbReference type="ARBA" id="ARBA00022664"/>
    </source>
</evidence>
<gene>
    <name evidence="10" type="ORF">GWI33_019115</name>
</gene>
<dbReference type="GO" id="GO:0005737">
    <property type="term" value="C:cytoplasm"/>
    <property type="evidence" value="ECO:0007669"/>
    <property type="project" value="UniProtKB-SubCell"/>
</dbReference>
<dbReference type="EMBL" id="JAACXV010014401">
    <property type="protein sequence ID" value="KAF7267623.1"/>
    <property type="molecule type" value="Genomic_DNA"/>
</dbReference>
<dbReference type="OrthoDB" id="547031at2759"/>
<reference evidence="10" key="1">
    <citation type="submission" date="2020-08" db="EMBL/GenBank/DDBJ databases">
        <title>Genome sequencing and assembly of the red palm weevil Rhynchophorus ferrugineus.</title>
        <authorList>
            <person name="Dias G.B."/>
            <person name="Bergman C.M."/>
            <person name="Manee M."/>
        </authorList>
    </citation>
    <scope>NUCLEOTIDE SEQUENCE</scope>
    <source>
        <strain evidence="10">AA-2017</strain>
        <tissue evidence="10">Whole larva</tissue>
    </source>
</reference>
<protein>
    <recommendedName>
        <fullName evidence="9">SDE2-like domain-containing protein</fullName>
    </recommendedName>
</protein>
<keyword evidence="8" id="KW-0131">Cell cycle</keyword>
<evidence type="ECO:0000256" key="6">
    <source>
        <dbReference type="ARBA" id="ARBA00023187"/>
    </source>
</evidence>
<proteinExistence type="inferred from homology"/>
<evidence type="ECO:0000256" key="8">
    <source>
        <dbReference type="ARBA" id="ARBA00023306"/>
    </source>
</evidence>
<dbReference type="PANTHER" id="PTHR12786:SF1">
    <property type="entry name" value="SPLICING REGULATOR SDE2"/>
    <property type="match status" value="1"/>
</dbReference>
<dbReference type="InterPro" id="IPR053822">
    <property type="entry name" value="SDE2-like_dom"/>
</dbReference>
<dbReference type="GO" id="GO:0006397">
    <property type="term" value="P:mRNA processing"/>
    <property type="evidence" value="ECO:0007669"/>
    <property type="project" value="UniProtKB-KW"/>
</dbReference>
<sequence length="210" mass="24465">MDIVFGRQTLYHFDYSPSLSDVQGLITKTLGLDKREFYLLSNGKRWGNFEDVVSGKVEVVLRILGGKGGFGSMLRSMGHQFSKNTNKDSCRNLDGRRLRDVNEEKRLRSLCEQHMNQEKESKDKKQKKLEKMCQIPKFEFNDKEYETERSVLREKIEDAVTKGLEASRKRKSEENADNLVKKKKKLWGDELDAFDSSEELSDEEEEEIQL</sequence>
<evidence type="ECO:0000313" key="10">
    <source>
        <dbReference type="EMBL" id="KAF7267623.1"/>
    </source>
</evidence>
<evidence type="ECO:0000259" key="9">
    <source>
        <dbReference type="Pfam" id="PF22782"/>
    </source>
</evidence>
<dbReference type="AlphaFoldDB" id="A0A834HUH9"/>
<keyword evidence="4" id="KW-0963">Cytoplasm</keyword>
<dbReference type="InterPro" id="IPR051421">
    <property type="entry name" value="RNA_Proc_DNA_Dmg_Regulator"/>
</dbReference>
<evidence type="ECO:0000256" key="1">
    <source>
        <dbReference type="ARBA" id="ARBA00004123"/>
    </source>
</evidence>
<comment type="similarity">
    <text evidence="3">Belongs to the SDE2 family.</text>
</comment>
<keyword evidence="11" id="KW-1185">Reference proteome</keyword>
<name>A0A834HUH9_RHYFE</name>
<evidence type="ECO:0000256" key="2">
    <source>
        <dbReference type="ARBA" id="ARBA00004496"/>
    </source>
</evidence>
<feature type="domain" description="SDE2-like" evidence="9">
    <location>
        <begin position="65"/>
        <end position="161"/>
    </location>
</feature>
<keyword evidence="7" id="KW-0539">Nucleus</keyword>
<evidence type="ECO:0000256" key="3">
    <source>
        <dbReference type="ARBA" id="ARBA00008726"/>
    </source>
</evidence>
<dbReference type="GO" id="GO:0008380">
    <property type="term" value="P:RNA splicing"/>
    <property type="evidence" value="ECO:0007669"/>
    <property type="project" value="UniProtKB-KW"/>
</dbReference>
<accession>A0A834HUH9</accession>
<keyword evidence="5" id="KW-0507">mRNA processing</keyword>
<evidence type="ECO:0000256" key="4">
    <source>
        <dbReference type="ARBA" id="ARBA00022490"/>
    </source>
</evidence>
<evidence type="ECO:0000313" key="11">
    <source>
        <dbReference type="Proteomes" id="UP000625711"/>
    </source>
</evidence>
<dbReference type="PANTHER" id="PTHR12786">
    <property type="entry name" value="SPLICING FACTOR SF3A-RELATED"/>
    <property type="match status" value="1"/>
</dbReference>
<comment type="caution">
    <text evidence="10">The sequence shown here is derived from an EMBL/GenBank/DDBJ whole genome shotgun (WGS) entry which is preliminary data.</text>
</comment>